<accession>I1BZX9</accession>
<dbReference type="RefSeq" id="XP_067517155.1">
    <property type="nucleotide sequence ID" value="XM_067661054.1"/>
</dbReference>
<protein>
    <submittedName>
        <fullName evidence="1">Uncharacterized protein</fullName>
    </submittedName>
</protein>
<proteinExistence type="predicted"/>
<dbReference type="GeneID" id="93613435"/>
<dbReference type="VEuPathDB" id="FungiDB:RO3G_06464"/>
<reference evidence="1 2" key="1">
    <citation type="journal article" date="2009" name="PLoS Genet.">
        <title>Genomic analysis of the basal lineage fungus Rhizopus oryzae reveals a whole-genome duplication.</title>
        <authorList>
            <person name="Ma L.-J."/>
            <person name="Ibrahim A.S."/>
            <person name="Skory C."/>
            <person name="Grabherr M.G."/>
            <person name="Burger G."/>
            <person name="Butler M."/>
            <person name="Elias M."/>
            <person name="Idnurm A."/>
            <person name="Lang B.F."/>
            <person name="Sone T."/>
            <person name="Abe A."/>
            <person name="Calvo S.E."/>
            <person name="Corrochano L.M."/>
            <person name="Engels R."/>
            <person name="Fu J."/>
            <person name="Hansberg W."/>
            <person name="Kim J.-M."/>
            <person name="Kodira C.D."/>
            <person name="Koehrsen M.J."/>
            <person name="Liu B."/>
            <person name="Miranda-Saavedra D."/>
            <person name="O'Leary S."/>
            <person name="Ortiz-Castellanos L."/>
            <person name="Poulter R."/>
            <person name="Rodriguez-Romero J."/>
            <person name="Ruiz-Herrera J."/>
            <person name="Shen Y.-Q."/>
            <person name="Zeng Q."/>
            <person name="Galagan J."/>
            <person name="Birren B.W."/>
            <person name="Cuomo C.A."/>
            <person name="Wickes B.L."/>
        </authorList>
    </citation>
    <scope>NUCLEOTIDE SEQUENCE [LARGE SCALE GENOMIC DNA]</scope>
    <source>
        <strain evidence="2">RA 99-880 / ATCC MYA-4621 / FGSC 9543 / NRRL 43880</strain>
    </source>
</reference>
<keyword evidence="2" id="KW-1185">Reference proteome</keyword>
<name>I1BZX9_RHIO9</name>
<dbReference type="AlphaFoldDB" id="I1BZX9"/>
<evidence type="ECO:0000313" key="1">
    <source>
        <dbReference type="EMBL" id="EIE81759.1"/>
    </source>
</evidence>
<sequence>MTIPKTKCTNQNSKVTMQNISGVQELCERLWGRDLAVCLNMAHVVRNLRLNGFELLLSV</sequence>
<gene>
    <name evidence="1" type="ORF">RO3G_06464</name>
</gene>
<dbReference type="EMBL" id="CH476735">
    <property type="protein sequence ID" value="EIE81759.1"/>
    <property type="molecule type" value="Genomic_DNA"/>
</dbReference>
<organism evidence="1 2">
    <name type="scientific">Rhizopus delemar (strain RA 99-880 / ATCC MYA-4621 / FGSC 9543 / NRRL 43880)</name>
    <name type="common">Mucormycosis agent</name>
    <name type="synonym">Rhizopus arrhizus var. delemar</name>
    <dbReference type="NCBI Taxonomy" id="246409"/>
    <lineage>
        <taxon>Eukaryota</taxon>
        <taxon>Fungi</taxon>
        <taxon>Fungi incertae sedis</taxon>
        <taxon>Mucoromycota</taxon>
        <taxon>Mucoromycotina</taxon>
        <taxon>Mucoromycetes</taxon>
        <taxon>Mucorales</taxon>
        <taxon>Mucorineae</taxon>
        <taxon>Rhizopodaceae</taxon>
        <taxon>Rhizopus</taxon>
    </lineage>
</organism>
<dbReference type="InParanoid" id="I1BZX9"/>
<evidence type="ECO:0000313" key="2">
    <source>
        <dbReference type="Proteomes" id="UP000009138"/>
    </source>
</evidence>
<dbReference type="Proteomes" id="UP000009138">
    <property type="component" value="Unassembled WGS sequence"/>
</dbReference>